<dbReference type="AlphaFoldDB" id="A0A090MKS1"/>
<dbReference type="STRING" id="1035.BN961_01429"/>
<protein>
    <submittedName>
        <fullName evidence="1">Uncharacterized protein</fullName>
    </submittedName>
</protein>
<evidence type="ECO:0000313" key="2">
    <source>
        <dbReference type="Proteomes" id="UP000035762"/>
    </source>
</evidence>
<evidence type="ECO:0000313" key="1">
    <source>
        <dbReference type="EMBL" id="CEG08021.1"/>
    </source>
</evidence>
<comment type="caution">
    <text evidence="1">The sequence shown here is derived from an EMBL/GenBank/DDBJ whole genome shotgun (WGS) entry which is preliminary data.</text>
</comment>
<proteinExistence type="predicted"/>
<gene>
    <name evidence="1" type="ORF">BN961_01429</name>
</gene>
<organism evidence="1 2">
    <name type="scientific">Afipia felis</name>
    <name type="common">Cat scratch disease bacillus</name>
    <dbReference type="NCBI Taxonomy" id="1035"/>
    <lineage>
        <taxon>Bacteria</taxon>
        <taxon>Pseudomonadati</taxon>
        <taxon>Pseudomonadota</taxon>
        <taxon>Alphaproteobacteria</taxon>
        <taxon>Hyphomicrobiales</taxon>
        <taxon>Nitrobacteraceae</taxon>
        <taxon>Afipia</taxon>
    </lineage>
</organism>
<dbReference type="EMBL" id="CCAZ020000001">
    <property type="protein sequence ID" value="CEG08021.1"/>
    <property type="molecule type" value="Genomic_DNA"/>
</dbReference>
<sequence>MRVRKTPKDVIHLLGTPVPAAEQEPLAPIVEAIAGTGGSGHFLPFVNAKSPDVPGEVDIAIGLGAVSNFAGVAVMPEPHGITPKRRGCSA</sequence>
<name>A0A090MKS1_AFIFE</name>
<accession>A0A090MKS1</accession>
<keyword evidence="2" id="KW-1185">Reference proteome</keyword>
<dbReference type="Proteomes" id="UP000035762">
    <property type="component" value="Unassembled WGS sequence"/>
</dbReference>
<reference evidence="1 2" key="1">
    <citation type="journal article" date="2014" name="Genome Announc.">
        <title>Genome Sequence of Afipia felis Strain 76713, Isolated in Hospital Water Using an Amoeba Co-Culture Procedure.</title>
        <authorList>
            <person name="Benamar S."/>
            <person name="La Scola B."/>
            <person name="Croce O."/>
        </authorList>
    </citation>
    <scope>NUCLEOTIDE SEQUENCE [LARGE SCALE GENOMIC DNA]</scope>
    <source>
        <strain evidence="1 2">76713</strain>
    </source>
</reference>